<dbReference type="PROSITE" id="PS51257">
    <property type="entry name" value="PROKAR_LIPOPROTEIN"/>
    <property type="match status" value="1"/>
</dbReference>
<proteinExistence type="predicted"/>
<evidence type="ECO:0000313" key="1">
    <source>
        <dbReference type="EMBL" id="BAT25654.1"/>
    </source>
</evidence>
<dbReference type="AlphaFoldDB" id="A0A0P0YW86"/>
<evidence type="ECO:0008006" key="2">
    <source>
        <dbReference type="Google" id="ProtNLM"/>
    </source>
</evidence>
<dbReference type="RefSeq" id="WP_060599979.1">
    <property type="nucleotide sequence ID" value="NZ_BBWQ01000001.1"/>
</dbReference>
<accession>A0A0P0YW86</accession>
<protein>
    <recommendedName>
        <fullName evidence="2">Lipoprotein</fullName>
    </recommendedName>
</protein>
<dbReference type="EMBL" id="LC066370">
    <property type="protein sequence ID" value="BAT25654.1"/>
    <property type="molecule type" value="Genomic_DNA"/>
</dbReference>
<name>A0A0P0YW86_9HYPH</name>
<reference evidence="1" key="1">
    <citation type="journal article" date="2015" name="Proc. Natl. Acad. Sci. U.S.A.">
        <title>Bacterial clade with the ribosomal RNA operon on a small plasmid rather than the chromosome.</title>
        <authorList>
            <person name="Anda M."/>
            <person name="Ohtsubo Y."/>
            <person name="Okubo T."/>
            <person name="Sugawara M."/>
            <person name="Nagata Y."/>
            <person name="Tsuda M."/>
            <person name="Minamisawa K."/>
            <person name="Mitsui H."/>
        </authorList>
    </citation>
    <scope>NUCLEOTIDE SEQUENCE</scope>
    <source>
        <strain evidence="1">DSM 21988</strain>
    </source>
</reference>
<organism evidence="1">
    <name type="scientific">Aureimonas altamirensis</name>
    <dbReference type="NCBI Taxonomy" id="370622"/>
    <lineage>
        <taxon>Bacteria</taxon>
        <taxon>Pseudomonadati</taxon>
        <taxon>Pseudomonadota</taxon>
        <taxon>Alphaproteobacteria</taxon>
        <taxon>Hyphomicrobiales</taxon>
        <taxon>Aurantimonadaceae</taxon>
        <taxon>Aureimonas</taxon>
    </lineage>
</organism>
<sequence length="162" mass="17495">MSHGVSRAMLALISGGLAACDEPPVAETVPVQRQAEAHWQAYGADRPAGEWLAMLETGHEVGPQDARVRDYDALLTHAASRFTESPRMIANRLVQAQDTLQAMGEAHGMDDLLNDFLALAPRGDHLSFATLLHHYLNLRRQGVDHGSAVAELRRTGPGGVAQ</sequence>